<name>A0ABU6QDC4_9FABA</name>
<proteinExistence type="predicted"/>
<reference evidence="2 3" key="1">
    <citation type="journal article" date="2023" name="Plants (Basel)">
        <title>Bridging the Gap: Combining Genomics and Transcriptomics Approaches to Understand Stylosanthes scabra, an Orphan Legume from the Brazilian Caatinga.</title>
        <authorList>
            <person name="Ferreira-Neto J.R.C."/>
            <person name="da Silva M.D."/>
            <person name="Binneck E."/>
            <person name="de Melo N.F."/>
            <person name="da Silva R.H."/>
            <person name="de Melo A.L.T.M."/>
            <person name="Pandolfi V."/>
            <person name="Bustamante F.O."/>
            <person name="Brasileiro-Vidal A.C."/>
            <person name="Benko-Iseppon A.M."/>
        </authorList>
    </citation>
    <scope>NUCLEOTIDE SEQUENCE [LARGE SCALE GENOMIC DNA]</scope>
    <source>
        <tissue evidence="2">Leaves</tissue>
    </source>
</reference>
<feature type="compositionally biased region" description="Polar residues" evidence="1">
    <location>
        <begin position="185"/>
        <end position="195"/>
    </location>
</feature>
<feature type="compositionally biased region" description="Basic residues" evidence="1">
    <location>
        <begin position="198"/>
        <end position="210"/>
    </location>
</feature>
<keyword evidence="3" id="KW-1185">Reference proteome</keyword>
<feature type="region of interest" description="Disordered" evidence="1">
    <location>
        <begin position="179"/>
        <end position="217"/>
    </location>
</feature>
<dbReference type="Proteomes" id="UP001341840">
    <property type="component" value="Unassembled WGS sequence"/>
</dbReference>
<protein>
    <submittedName>
        <fullName evidence="2">Uncharacterized protein</fullName>
    </submittedName>
</protein>
<evidence type="ECO:0000313" key="2">
    <source>
        <dbReference type="EMBL" id="MED6109915.1"/>
    </source>
</evidence>
<gene>
    <name evidence="2" type="ORF">PIB30_037998</name>
</gene>
<dbReference type="EMBL" id="JASCZI010000194">
    <property type="protein sequence ID" value="MED6109915.1"/>
    <property type="molecule type" value="Genomic_DNA"/>
</dbReference>
<accession>A0ABU6QDC4</accession>
<organism evidence="2 3">
    <name type="scientific">Stylosanthes scabra</name>
    <dbReference type="NCBI Taxonomy" id="79078"/>
    <lineage>
        <taxon>Eukaryota</taxon>
        <taxon>Viridiplantae</taxon>
        <taxon>Streptophyta</taxon>
        <taxon>Embryophyta</taxon>
        <taxon>Tracheophyta</taxon>
        <taxon>Spermatophyta</taxon>
        <taxon>Magnoliopsida</taxon>
        <taxon>eudicotyledons</taxon>
        <taxon>Gunneridae</taxon>
        <taxon>Pentapetalae</taxon>
        <taxon>rosids</taxon>
        <taxon>fabids</taxon>
        <taxon>Fabales</taxon>
        <taxon>Fabaceae</taxon>
        <taxon>Papilionoideae</taxon>
        <taxon>50 kb inversion clade</taxon>
        <taxon>dalbergioids sensu lato</taxon>
        <taxon>Dalbergieae</taxon>
        <taxon>Pterocarpus clade</taxon>
        <taxon>Stylosanthes</taxon>
    </lineage>
</organism>
<comment type="caution">
    <text evidence="2">The sequence shown here is derived from an EMBL/GenBank/DDBJ whole genome shotgun (WGS) entry which is preliminary data.</text>
</comment>
<evidence type="ECO:0000256" key="1">
    <source>
        <dbReference type="SAM" id="MobiDB-lite"/>
    </source>
</evidence>
<sequence length="231" mass="27129">MILARNKKALVGYMGRLCPIQQSRLEREKEKAITGDHTMSKATFMRPEEYAHNWLTIEAYNSAYEWTIQPVLSQEFWQTGNHAPLMPPVYRKPIRRPTLKRNTSRDGPRTNPNSHKYCFKVYFPWDVTRRRKPWEEAMHERLGLVCKAKRLTQKGIMLTWKRMLLESKRCFGAVQNEGAEDTYTPLPTTPQSTQVRPPRPKKKIPKRNNLKRPPPSHPILLLLGLTKQRML</sequence>
<evidence type="ECO:0000313" key="3">
    <source>
        <dbReference type="Proteomes" id="UP001341840"/>
    </source>
</evidence>